<dbReference type="Proteomes" id="UP001196413">
    <property type="component" value="Unassembled WGS sequence"/>
</dbReference>
<keyword evidence="2" id="KW-1185">Reference proteome</keyword>
<evidence type="ECO:0000313" key="2">
    <source>
        <dbReference type="Proteomes" id="UP001196413"/>
    </source>
</evidence>
<comment type="caution">
    <text evidence="1">The sequence shown here is derived from an EMBL/GenBank/DDBJ whole genome shotgun (WGS) entry which is preliminary data.</text>
</comment>
<accession>A0AAD5MM09</accession>
<name>A0AAD5MM09_PARTN</name>
<sequence length="90" mass="9815">MKKYVAISRDPPPMMMRTTCVIFGNTVTTLCLGMGAPGAPAAAGGASPNMCRLNMAVDFTPIPLQHLSISELLRSELFDFFVHLRFKAKI</sequence>
<evidence type="ECO:0000313" key="1">
    <source>
        <dbReference type="EMBL" id="KAJ1351322.1"/>
    </source>
</evidence>
<gene>
    <name evidence="1" type="ORF">KIN20_007308</name>
</gene>
<protein>
    <submittedName>
        <fullName evidence="1">Uncharacterized protein</fullName>
    </submittedName>
</protein>
<organism evidence="1 2">
    <name type="scientific">Parelaphostrongylus tenuis</name>
    <name type="common">Meningeal worm</name>
    <dbReference type="NCBI Taxonomy" id="148309"/>
    <lineage>
        <taxon>Eukaryota</taxon>
        <taxon>Metazoa</taxon>
        <taxon>Ecdysozoa</taxon>
        <taxon>Nematoda</taxon>
        <taxon>Chromadorea</taxon>
        <taxon>Rhabditida</taxon>
        <taxon>Rhabditina</taxon>
        <taxon>Rhabditomorpha</taxon>
        <taxon>Strongyloidea</taxon>
        <taxon>Metastrongylidae</taxon>
        <taxon>Parelaphostrongylus</taxon>
    </lineage>
</organism>
<dbReference type="EMBL" id="JAHQIW010001050">
    <property type="protein sequence ID" value="KAJ1351322.1"/>
    <property type="molecule type" value="Genomic_DNA"/>
</dbReference>
<proteinExistence type="predicted"/>
<dbReference type="AlphaFoldDB" id="A0AAD5MM09"/>
<reference evidence="1" key="1">
    <citation type="submission" date="2021-06" db="EMBL/GenBank/DDBJ databases">
        <title>Parelaphostrongylus tenuis whole genome reference sequence.</title>
        <authorList>
            <person name="Garwood T.J."/>
            <person name="Larsen P.A."/>
            <person name="Fountain-Jones N.M."/>
            <person name="Garbe J.R."/>
            <person name="Macchietto M.G."/>
            <person name="Kania S.A."/>
            <person name="Gerhold R.W."/>
            <person name="Richards J.E."/>
            <person name="Wolf T.M."/>
        </authorList>
    </citation>
    <scope>NUCLEOTIDE SEQUENCE</scope>
    <source>
        <strain evidence="1">MNPRO001-30</strain>
        <tissue evidence="1">Meninges</tissue>
    </source>
</reference>